<gene>
    <name evidence="2" type="ORF">BsIDN1_52420</name>
</gene>
<evidence type="ECO:0000256" key="1">
    <source>
        <dbReference type="SAM" id="MobiDB-lite"/>
    </source>
</evidence>
<name>A0A5S9MHI7_BACIA</name>
<proteinExistence type="predicted"/>
<reference evidence="2 3" key="1">
    <citation type="submission" date="2019-12" db="EMBL/GenBank/DDBJ databases">
        <title>Full genome sequence of a Bacillus safensis strain isolated from commercially available natto in Indonesia.</title>
        <authorList>
            <person name="Yoshida M."/>
            <person name="Uomi M."/>
            <person name="Waturangi D."/>
            <person name="Ekaputri J.J."/>
            <person name="Setiamarga D.H.E."/>
        </authorList>
    </citation>
    <scope>NUCLEOTIDE SEQUENCE [LARGE SCALE GENOMIC DNA]</scope>
    <source>
        <strain evidence="2 3">IDN1</strain>
    </source>
</reference>
<feature type="compositionally biased region" description="Basic and acidic residues" evidence="1">
    <location>
        <begin position="1"/>
        <end position="18"/>
    </location>
</feature>
<evidence type="ECO:0000313" key="3">
    <source>
        <dbReference type="Proteomes" id="UP000464658"/>
    </source>
</evidence>
<dbReference type="Proteomes" id="UP000464658">
    <property type="component" value="Chromosome"/>
</dbReference>
<feature type="region of interest" description="Disordered" evidence="1">
    <location>
        <begin position="1"/>
        <end position="62"/>
    </location>
</feature>
<organism evidence="2 3">
    <name type="scientific">Bacillus safensis</name>
    <dbReference type="NCBI Taxonomy" id="561879"/>
    <lineage>
        <taxon>Bacteria</taxon>
        <taxon>Bacillati</taxon>
        <taxon>Bacillota</taxon>
        <taxon>Bacilli</taxon>
        <taxon>Bacillales</taxon>
        <taxon>Bacillaceae</taxon>
        <taxon>Bacillus</taxon>
    </lineage>
</organism>
<sequence>MQKEETASVQRKAAEETAQRVTLLSEEAERERNVRQQMNIPSIQKEKTYRGNGFSVSRRESR</sequence>
<dbReference type="AlphaFoldDB" id="A0A5S9MHI7"/>
<evidence type="ECO:0000313" key="2">
    <source>
        <dbReference type="EMBL" id="BBP91624.1"/>
    </source>
</evidence>
<protein>
    <submittedName>
        <fullName evidence="2">Uncharacterized protein</fullName>
    </submittedName>
</protein>
<dbReference type="EMBL" id="AP021906">
    <property type="protein sequence ID" value="BBP91624.1"/>
    <property type="molecule type" value="Genomic_DNA"/>
</dbReference>
<accession>A0A5S9MHI7</accession>